<feature type="transmembrane region" description="Helical" evidence="1">
    <location>
        <begin position="12"/>
        <end position="35"/>
    </location>
</feature>
<protein>
    <submittedName>
        <fullName evidence="2">Uncharacterized protein</fullName>
    </submittedName>
</protein>
<evidence type="ECO:0000313" key="2">
    <source>
        <dbReference type="EMBL" id="MBC2595363.1"/>
    </source>
</evidence>
<accession>A0A842HFR1</accession>
<sequence>MHYLKDLNSYRWMSAGLCLMILLVAVGGSLGIVWMRTQTTGTAKHVAQMERDLRVLENDNATLSARMARAHNPEFLIRHMPQGLRPTSGNQIVWIQANAAPAYVAQARQGDASVSATAGQQATVSFDLAFINQQRNPQP</sequence>
<reference evidence="2 3" key="1">
    <citation type="submission" date="2020-07" db="EMBL/GenBank/DDBJ databases">
        <authorList>
            <person name="Feng X."/>
        </authorList>
    </citation>
    <scope>NUCLEOTIDE SEQUENCE [LARGE SCALE GENOMIC DNA]</scope>
    <source>
        <strain evidence="2 3">JCM31066</strain>
    </source>
</reference>
<keyword evidence="1" id="KW-0472">Membrane</keyword>
<comment type="caution">
    <text evidence="2">The sequence shown here is derived from an EMBL/GenBank/DDBJ whole genome shotgun (WGS) entry which is preliminary data.</text>
</comment>
<dbReference type="Proteomes" id="UP000546464">
    <property type="component" value="Unassembled WGS sequence"/>
</dbReference>
<dbReference type="AlphaFoldDB" id="A0A842HFR1"/>
<keyword evidence="3" id="KW-1185">Reference proteome</keyword>
<keyword evidence="1" id="KW-1133">Transmembrane helix</keyword>
<dbReference type="RefSeq" id="WP_185676315.1">
    <property type="nucleotide sequence ID" value="NZ_JACHVB010000035.1"/>
</dbReference>
<dbReference type="EMBL" id="JACHVB010000035">
    <property type="protein sequence ID" value="MBC2595363.1"/>
    <property type="molecule type" value="Genomic_DNA"/>
</dbReference>
<gene>
    <name evidence="2" type="ORF">H5P28_13935</name>
</gene>
<keyword evidence="1" id="KW-0812">Transmembrane</keyword>
<organism evidence="2 3">
    <name type="scientific">Ruficoccus amylovorans</name>
    <dbReference type="NCBI Taxonomy" id="1804625"/>
    <lineage>
        <taxon>Bacteria</taxon>
        <taxon>Pseudomonadati</taxon>
        <taxon>Verrucomicrobiota</taxon>
        <taxon>Opitutia</taxon>
        <taxon>Puniceicoccales</taxon>
        <taxon>Cerasicoccaceae</taxon>
        <taxon>Ruficoccus</taxon>
    </lineage>
</organism>
<proteinExistence type="predicted"/>
<evidence type="ECO:0000313" key="3">
    <source>
        <dbReference type="Proteomes" id="UP000546464"/>
    </source>
</evidence>
<name>A0A842HFR1_9BACT</name>
<evidence type="ECO:0000256" key="1">
    <source>
        <dbReference type="SAM" id="Phobius"/>
    </source>
</evidence>